<dbReference type="Gene3D" id="1.10.3210.10">
    <property type="entry name" value="Hypothetical protein af1432"/>
    <property type="match status" value="1"/>
</dbReference>
<organism evidence="3">
    <name type="scientific">uncultured Desulfobacterium sp</name>
    <dbReference type="NCBI Taxonomy" id="201089"/>
    <lineage>
        <taxon>Bacteria</taxon>
        <taxon>Pseudomonadati</taxon>
        <taxon>Thermodesulfobacteriota</taxon>
        <taxon>Desulfobacteria</taxon>
        <taxon>Desulfobacterales</taxon>
        <taxon>Desulfobacteriaceae</taxon>
        <taxon>Desulfobacterium</taxon>
        <taxon>environmental samples</taxon>
    </lineage>
</organism>
<dbReference type="CDD" id="cd17569">
    <property type="entry name" value="REC_HupR-like"/>
    <property type="match status" value="1"/>
</dbReference>
<protein>
    <recommendedName>
        <fullName evidence="2">Response regulatory domain-containing protein</fullName>
    </recommendedName>
</protein>
<dbReference type="Gene3D" id="3.40.50.2300">
    <property type="match status" value="1"/>
</dbReference>
<dbReference type="Pfam" id="PF13487">
    <property type="entry name" value="HD_5"/>
    <property type="match status" value="1"/>
</dbReference>
<dbReference type="SMART" id="SM00448">
    <property type="entry name" value="REC"/>
    <property type="match status" value="1"/>
</dbReference>
<dbReference type="PANTHER" id="PTHR45228:SF8">
    <property type="entry name" value="TWO-COMPONENT RESPONSE REGULATOR-RELATED"/>
    <property type="match status" value="1"/>
</dbReference>
<evidence type="ECO:0000259" key="2">
    <source>
        <dbReference type="PROSITE" id="PS50110"/>
    </source>
</evidence>
<name>E1YAR0_9BACT</name>
<dbReference type="InterPro" id="IPR052020">
    <property type="entry name" value="Cyclic_di-GMP/3'3'-cGAMP_PDE"/>
</dbReference>
<evidence type="ECO:0000313" key="3">
    <source>
        <dbReference type="EMBL" id="CBX27654.1"/>
    </source>
</evidence>
<dbReference type="GO" id="GO:0000160">
    <property type="term" value="P:phosphorelay signal transduction system"/>
    <property type="evidence" value="ECO:0007669"/>
    <property type="project" value="InterPro"/>
</dbReference>
<dbReference type="InterPro" id="IPR001789">
    <property type="entry name" value="Sig_transdc_resp-reg_receiver"/>
</dbReference>
<dbReference type="PROSITE" id="PS50110">
    <property type="entry name" value="RESPONSE_REGULATORY"/>
    <property type="match status" value="1"/>
</dbReference>
<dbReference type="Pfam" id="PF00072">
    <property type="entry name" value="Response_reg"/>
    <property type="match status" value="1"/>
</dbReference>
<dbReference type="InterPro" id="IPR011006">
    <property type="entry name" value="CheY-like_superfamily"/>
</dbReference>
<accession>E1YAR0</accession>
<reference evidence="3" key="1">
    <citation type="journal article" date="2011" name="Environ. Microbiol.">
        <title>Genomic insights into the metabolic potential of the polycyclic aromatic hydrocarbon degrading sulfate-reducing Deltaproteobacterium N47.</title>
        <authorList>
            <person name="Bergmann F."/>
            <person name="Selesi D."/>
            <person name="Weinmaier T."/>
            <person name="Tischler P."/>
            <person name="Rattei T."/>
            <person name="Meckenstock R.U."/>
        </authorList>
    </citation>
    <scope>NUCLEOTIDE SEQUENCE</scope>
</reference>
<keyword evidence="1" id="KW-0597">Phosphoprotein</keyword>
<gene>
    <name evidence="3" type="ORF">N47_H24760</name>
</gene>
<dbReference type="PANTHER" id="PTHR45228">
    <property type="entry name" value="CYCLIC DI-GMP PHOSPHODIESTERASE TM_0186-RELATED"/>
    <property type="match status" value="1"/>
</dbReference>
<proteinExistence type="predicted"/>
<dbReference type="AlphaFoldDB" id="E1YAR0"/>
<feature type="modified residue" description="4-aspartylphosphate" evidence="1">
    <location>
        <position position="59"/>
    </location>
</feature>
<evidence type="ECO:0000256" key="1">
    <source>
        <dbReference type="PROSITE-ProRule" id="PRU00169"/>
    </source>
</evidence>
<feature type="domain" description="Response regulatory" evidence="2">
    <location>
        <begin position="10"/>
        <end position="125"/>
    </location>
</feature>
<sequence>MTRVKTMNEAILIVDDDINFLSGIRRHLRNDFNLHTAQGPHEGLAAIKKNGPYSVVVSDLQMPEMNGIEFLKEVKKIAPGTVRIMLTGNADLNKTICAVNEGNIFQFLTKPCSPDTLKNVINLGIKQHRLVIAEKELLEKTLKGAISVLNEILSLVNPVAFGRSTRIKQHVKQIAEKLDLPNIWWLEMAAMLSQIGCVILPEEALKKLYRGEELAGEESQLFDMHPMIASDLLSKIPRLDKLAEIILYQEKFFDGSGNPKDNRQGENIPVGARILKAAIDFDILEAKGTEKSKIIRHLKSLPGKYDPAVLSAIESLIGGIEKYEKTDVLFADLKTGMILNEDLRSKTGRLLISRGHEVSSVLLSRLQSFAKSEGIIEPVSVLIQ</sequence>
<dbReference type="SUPFAM" id="SSF52172">
    <property type="entry name" value="CheY-like"/>
    <property type="match status" value="1"/>
</dbReference>
<dbReference type="EMBL" id="FR695866">
    <property type="protein sequence ID" value="CBX27654.1"/>
    <property type="molecule type" value="Genomic_DNA"/>
</dbReference>